<evidence type="ECO:0000256" key="1">
    <source>
        <dbReference type="SAM" id="Coils"/>
    </source>
</evidence>
<sequence length="241" mass="28185">MGVCSSKGGSNICDDDVGGLKEKIRLLREEVRGVMSEMDREVKAHEKDMVMFAFKEADWKTEKKKLREEVKMLRKKVKERMTEIEEGNFGEKTATEWEIERTPNTIFEQIQQERARRDEAIEKWKQLYHAIKIELDDLIQRTHNGDGLYWGANERTEALQTELLAKEETIKALKEQVASMEQEKYKRDTEIDILRQSLRIMTNLQNKSLEENETTKASSRPLKDASRSKLLASLIVFYRPS</sequence>
<organism evidence="2 3">
    <name type="scientific">Cucurbita argyrosperma subsp. sororia</name>
    <dbReference type="NCBI Taxonomy" id="37648"/>
    <lineage>
        <taxon>Eukaryota</taxon>
        <taxon>Viridiplantae</taxon>
        <taxon>Streptophyta</taxon>
        <taxon>Embryophyta</taxon>
        <taxon>Tracheophyta</taxon>
        <taxon>Spermatophyta</taxon>
        <taxon>Magnoliopsida</taxon>
        <taxon>eudicotyledons</taxon>
        <taxon>Gunneridae</taxon>
        <taxon>Pentapetalae</taxon>
        <taxon>rosids</taxon>
        <taxon>fabids</taxon>
        <taxon>Cucurbitales</taxon>
        <taxon>Cucurbitaceae</taxon>
        <taxon>Cucurbiteae</taxon>
        <taxon>Cucurbita</taxon>
    </lineage>
</organism>
<keyword evidence="1" id="KW-0175">Coiled coil</keyword>
<accession>A0AAV6MW20</accession>
<dbReference type="EMBL" id="JAGKQH010000011">
    <property type="protein sequence ID" value="KAG6587451.1"/>
    <property type="molecule type" value="Genomic_DNA"/>
</dbReference>
<gene>
    <name evidence="2" type="ORF">SDJN03_16016</name>
</gene>
<evidence type="ECO:0000313" key="3">
    <source>
        <dbReference type="Proteomes" id="UP000685013"/>
    </source>
</evidence>
<evidence type="ECO:0000313" key="2">
    <source>
        <dbReference type="EMBL" id="KAG6587451.1"/>
    </source>
</evidence>
<keyword evidence="3" id="KW-1185">Reference proteome</keyword>
<comment type="caution">
    <text evidence="2">The sequence shown here is derived from an EMBL/GenBank/DDBJ whole genome shotgun (WGS) entry which is preliminary data.</text>
</comment>
<name>A0AAV6MW20_9ROSI</name>
<feature type="coiled-coil region" evidence="1">
    <location>
        <begin position="56"/>
        <end position="83"/>
    </location>
</feature>
<dbReference type="AlphaFoldDB" id="A0AAV6MW20"/>
<feature type="non-terminal residue" evidence="2">
    <location>
        <position position="1"/>
    </location>
</feature>
<proteinExistence type="predicted"/>
<reference evidence="2 3" key="1">
    <citation type="journal article" date="2021" name="Hortic Res">
        <title>The domestication of Cucurbita argyrosperma as revealed by the genome of its wild relative.</title>
        <authorList>
            <person name="Barrera-Redondo J."/>
            <person name="Sanchez-de la Vega G."/>
            <person name="Aguirre-Liguori J.A."/>
            <person name="Castellanos-Morales G."/>
            <person name="Gutierrez-Guerrero Y.T."/>
            <person name="Aguirre-Dugua X."/>
            <person name="Aguirre-Planter E."/>
            <person name="Tenaillon M.I."/>
            <person name="Lira-Saade R."/>
            <person name="Eguiarte L.E."/>
        </authorList>
    </citation>
    <scope>NUCLEOTIDE SEQUENCE [LARGE SCALE GENOMIC DNA]</scope>
    <source>
        <strain evidence="2">JBR-2021</strain>
    </source>
</reference>
<dbReference type="Proteomes" id="UP000685013">
    <property type="component" value="Chromosome 11"/>
</dbReference>
<feature type="coiled-coil region" evidence="1">
    <location>
        <begin position="121"/>
        <end position="183"/>
    </location>
</feature>
<protein>
    <submittedName>
        <fullName evidence="2">Uncharacterized protein</fullName>
    </submittedName>
</protein>
<dbReference type="PANTHER" id="PTHR37226">
    <property type="entry name" value="GOLGIN FAMILY A PROTEIN"/>
    <property type="match status" value="1"/>
</dbReference>
<dbReference type="PANTHER" id="PTHR37226:SF4">
    <property type="entry name" value="GOLGIN FAMILY A PROTEIN"/>
    <property type="match status" value="1"/>
</dbReference>